<gene>
    <name evidence="9" type="ORF">TIFTF001_013384</name>
</gene>
<feature type="repeat" description="WD" evidence="5">
    <location>
        <begin position="490"/>
        <end position="523"/>
    </location>
</feature>
<evidence type="ECO:0000313" key="9">
    <source>
        <dbReference type="EMBL" id="GMN44178.1"/>
    </source>
</evidence>
<feature type="compositionally biased region" description="Basic residues" evidence="6">
    <location>
        <begin position="852"/>
        <end position="871"/>
    </location>
</feature>
<dbReference type="InterPro" id="IPR013934">
    <property type="entry name" value="Utp13_C"/>
</dbReference>
<proteinExistence type="predicted"/>
<reference evidence="9" key="1">
    <citation type="submission" date="2023-07" db="EMBL/GenBank/DDBJ databases">
        <title>draft genome sequence of fig (Ficus carica).</title>
        <authorList>
            <person name="Takahashi T."/>
            <person name="Nishimura K."/>
        </authorList>
    </citation>
    <scope>NUCLEOTIDE SEQUENCE</scope>
</reference>
<evidence type="ECO:0000256" key="3">
    <source>
        <dbReference type="ARBA" id="ARBA00022737"/>
    </source>
</evidence>
<dbReference type="InterPro" id="IPR001680">
    <property type="entry name" value="WD40_rpt"/>
</dbReference>
<dbReference type="Proteomes" id="UP001187192">
    <property type="component" value="Unassembled WGS sequence"/>
</dbReference>
<dbReference type="FunFam" id="2.130.10.10:FF:000794">
    <property type="entry name" value="Transducin family protein / WD-40 repeat family protein"/>
    <property type="match status" value="1"/>
</dbReference>
<feature type="repeat" description="WD" evidence="5">
    <location>
        <begin position="574"/>
        <end position="615"/>
    </location>
</feature>
<feature type="repeat" description="WD" evidence="5">
    <location>
        <begin position="185"/>
        <end position="226"/>
    </location>
</feature>
<dbReference type="Gene3D" id="2.130.10.10">
    <property type="entry name" value="YVTN repeat-like/Quinoprotein amine dehydrogenase"/>
    <property type="match status" value="4"/>
</dbReference>
<evidence type="ECO:0000259" key="8">
    <source>
        <dbReference type="Pfam" id="PF23383"/>
    </source>
</evidence>
<organism evidence="9 10">
    <name type="scientific">Ficus carica</name>
    <name type="common">Common fig</name>
    <dbReference type="NCBI Taxonomy" id="3494"/>
    <lineage>
        <taxon>Eukaryota</taxon>
        <taxon>Viridiplantae</taxon>
        <taxon>Streptophyta</taxon>
        <taxon>Embryophyta</taxon>
        <taxon>Tracheophyta</taxon>
        <taxon>Spermatophyta</taxon>
        <taxon>Magnoliopsida</taxon>
        <taxon>eudicotyledons</taxon>
        <taxon>Gunneridae</taxon>
        <taxon>Pentapetalae</taxon>
        <taxon>rosids</taxon>
        <taxon>fabids</taxon>
        <taxon>Rosales</taxon>
        <taxon>Moraceae</taxon>
        <taxon>Ficeae</taxon>
        <taxon>Ficus</taxon>
    </lineage>
</organism>
<keyword evidence="4" id="KW-0539">Nucleus</keyword>
<dbReference type="Pfam" id="PF08625">
    <property type="entry name" value="Utp13"/>
    <property type="match status" value="1"/>
</dbReference>
<feature type="repeat" description="WD" evidence="5">
    <location>
        <begin position="616"/>
        <end position="647"/>
    </location>
</feature>
<protein>
    <recommendedName>
        <fullName evidence="11">Transducin beta-like protein 3</fullName>
    </recommendedName>
</protein>
<dbReference type="Pfam" id="PF00400">
    <property type="entry name" value="WD40"/>
    <property type="match status" value="7"/>
</dbReference>
<accession>A0AA87ZXM2</accession>
<dbReference type="GO" id="GO:0000472">
    <property type="term" value="P:endonucleolytic cleavage to generate mature 5'-end of SSU-rRNA from (SSU-rRNA, 5.8S rRNA, LSU-rRNA)"/>
    <property type="evidence" value="ECO:0007669"/>
    <property type="project" value="TreeGrafter"/>
</dbReference>
<keyword evidence="3" id="KW-0677">Repeat</keyword>
<dbReference type="InterPro" id="IPR036322">
    <property type="entry name" value="WD40_repeat_dom_sf"/>
</dbReference>
<dbReference type="PRINTS" id="PR00320">
    <property type="entry name" value="GPROTEINBRPT"/>
</dbReference>
<feature type="compositionally biased region" description="Basic and acidic residues" evidence="6">
    <location>
        <begin position="839"/>
        <end position="850"/>
    </location>
</feature>
<feature type="repeat" description="WD" evidence="5">
    <location>
        <begin position="141"/>
        <end position="184"/>
    </location>
</feature>
<dbReference type="SMART" id="SM00320">
    <property type="entry name" value="WD40"/>
    <property type="match status" value="12"/>
</dbReference>
<evidence type="ECO:0000256" key="1">
    <source>
        <dbReference type="ARBA" id="ARBA00004604"/>
    </source>
</evidence>
<dbReference type="EMBL" id="BTGU01000018">
    <property type="protein sequence ID" value="GMN44178.1"/>
    <property type="molecule type" value="Genomic_DNA"/>
</dbReference>
<dbReference type="FunFam" id="2.130.10.10:FF:001844">
    <property type="entry name" value="Transducin family protein / WD-40 repeat family protein"/>
    <property type="match status" value="1"/>
</dbReference>
<dbReference type="PROSITE" id="PS50082">
    <property type="entry name" value="WD_REPEATS_2"/>
    <property type="match status" value="10"/>
</dbReference>
<feature type="repeat" description="WD" evidence="5">
    <location>
        <begin position="532"/>
        <end position="573"/>
    </location>
</feature>
<dbReference type="InterPro" id="IPR056154">
    <property type="entry name" value="Beta-prop_IFT140_1st"/>
</dbReference>
<evidence type="ECO:0000313" key="10">
    <source>
        <dbReference type="Proteomes" id="UP001187192"/>
    </source>
</evidence>
<dbReference type="GO" id="GO:0030686">
    <property type="term" value="C:90S preribosome"/>
    <property type="evidence" value="ECO:0007669"/>
    <property type="project" value="TreeGrafter"/>
</dbReference>
<dbReference type="PANTHER" id="PTHR19854:SF15">
    <property type="entry name" value="TRANSDUCIN BETA-LIKE PROTEIN 3"/>
    <property type="match status" value="1"/>
</dbReference>
<comment type="caution">
    <text evidence="9">The sequence shown here is derived from an EMBL/GenBank/DDBJ whole genome shotgun (WGS) entry which is preliminary data.</text>
</comment>
<feature type="region of interest" description="Disordered" evidence="6">
    <location>
        <begin position="836"/>
        <end position="882"/>
    </location>
</feature>
<dbReference type="InterPro" id="IPR019775">
    <property type="entry name" value="WD40_repeat_CS"/>
</dbReference>
<dbReference type="GO" id="GO:0000480">
    <property type="term" value="P:endonucleolytic cleavage in 5'-ETS of tricistronic rRNA transcript (SSU-rRNA, 5.8S rRNA, LSU-rRNA)"/>
    <property type="evidence" value="ECO:0007669"/>
    <property type="project" value="TreeGrafter"/>
</dbReference>
<dbReference type="InterPro" id="IPR020472">
    <property type="entry name" value="WD40_PAC1"/>
</dbReference>
<comment type="subcellular location">
    <subcellularLocation>
        <location evidence="1">Nucleus</location>
        <location evidence="1">Nucleolus</location>
    </subcellularLocation>
</comment>
<dbReference type="CDD" id="cd00200">
    <property type="entry name" value="WD40"/>
    <property type="match status" value="2"/>
</dbReference>
<dbReference type="PROSITE" id="PS50294">
    <property type="entry name" value="WD_REPEATS_REGION"/>
    <property type="match status" value="10"/>
</dbReference>
<dbReference type="InterPro" id="IPR015943">
    <property type="entry name" value="WD40/YVTN_repeat-like_dom_sf"/>
</dbReference>
<feature type="repeat" description="WD" evidence="5">
    <location>
        <begin position="57"/>
        <end position="98"/>
    </location>
</feature>
<dbReference type="GO" id="GO:0034511">
    <property type="term" value="F:U3 snoRNA binding"/>
    <property type="evidence" value="ECO:0007669"/>
    <property type="project" value="TreeGrafter"/>
</dbReference>
<dbReference type="PROSITE" id="PS00678">
    <property type="entry name" value="WD_REPEATS_1"/>
    <property type="match status" value="3"/>
</dbReference>
<feature type="repeat" description="WD" evidence="5">
    <location>
        <begin position="99"/>
        <end position="133"/>
    </location>
</feature>
<dbReference type="AlphaFoldDB" id="A0AA87ZXM2"/>
<evidence type="ECO:0000256" key="6">
    <source>
        <dbReference type="SAM" id="MobiDB-lite"/>
    </source>
</evidence>
<feature type="domain" description="IFT140 first beta-propeller" evidence="8">
    <location>
        <begin position="148"/>
        <end position="428"/>
    </location>
</feature>
<evidence type="ECO:0000256" key="4">
    <source>
        <dbReference type="ARBA" id="ARBA00023242"/>
    </source>
</evidence>
<keyword evidence="2 5" id="KW-0853">WD repeat</keyword>
<dbReference type="GO" id="GO:0032040">
    <property type="term" value="C:small-subunit processome"/>
    <property type="evidence" value="ECO:0007669"/>
    <property type="project" value="InterPro"/>
</dbReference>
<evidence type="ECO:0000256" key="5">
    <source>
        <dbReference type="PROSITE-ProRule" id="PRU00221"/>
    </source>
</evidence>
<feature type="domain" description="U3 small nucleolar RNA-associated protein 13 C-terminal" evidence="7">
    <location>
        <begin position="670"/>
        <end position="803"/>
    </location>
</feature>
<feature type="repeat" description="WD" evidence="5">
    <location>
        <begin position="392"/>
        <end position="436"/>
    </location>
</feature>
<evidence type="ECO:0008006" key="11">
    <source>
        <dbReference type="Google" id="ProtNLM"/>
    </source>
</evidence>
<feature type="repeat" description="WD" evidence="5">
    <location>
        <begin position="437"/>
        <end position="472"/>
    </location>
</feature>
<dbReference type="InterPro" id="IPR011047">
    <property type="entry name" value="Quinoprotein_ADH-like_sf"/>
</dbReference>
<keyword evidence="10" id="KW-1185">Reference proteome</keyword>
<dbReference type="SUPFAM" id="SSF50978">
    <property type="entry name" value="WD40 repeat-like"/>
    <property type="match status" value="1"/>
</dbReference>
<dbReference type="Pfam" id="PF23383">
    <property type="entry name" value="Beta-prop_IFT140_1st"/>
    <property type="match status" value="1"/>
</dbReference>
<name>A0AA87ZXM2_FICCA</name>
<evidence type="ECO:0000256" key="2">
    <source>
        <dbReference type="ARBA" id="ARBA00022574"/>
    </source>
</evidence>
<dbReference type="PANTHER" id="PTHR19854">
    <property type="entry name" value="TRANSDUCIN BETA-LIKE 3"/>
    <property type="match status" value="1"/>
</dbReference>
<dbReference type="SUPFAM" id="SSF50998">
    <property type="entry name" value="Quinoprotein alcohol dehydrogenase-like"/>
    <property type="match status" value="1"/>
</dbReference>
<evidence type="ECO:0000259" key="7">
    <source>
        <dbReference type="Pfam" id="PF08625"/>
    </source>
</evidence>
<sequence length="882" mass="96617">MAWLPLKRNYSCVPSLQQFYTGGPLVVSSDGSFLVCACGESIKIVDSSNAAIRSSIDGGDSEAVTALALSPDDKLLFSSGHSRQIRVWDLSTLKCVRSWKGHDGPVMGMACHPSGGLLATAGADRKVLVWDVDGGFCTHYFKGHKGVVSSILFHPDPSKPLLFSGSDDASVQVWDLLTKKCAATLNGHHSTVTSMAVSEDGETLVSAGRDKVVMLWDLNDYSCKKTVLTYETLEAVCIIQSGSPFASCLNLHDQQTGKKSGLKGMYFVTVGERGVVRVWSSERAACLFEQKSSDVTVSSDTDETKRGFTAAVMLPLDQGLLCVTVDQRLLVYSPVKSPEGMGLVLMKRLVGYNEEIVDMKFLGNEENLLAVATNTEQVRVYDLASMSCDYVLSGHTETVLCVDTCVSSSGRTLIVTGSKDKSVRLWDSESKSCLGVGIGHMGAVGAVAFSKKQRSFFVSGSSDRTLKVWSLNGVSDDVEQPINLKAKAVVAAHDKDINSLAIAPNDSLVCSGSQDRTACVWTLPDLVSVTVLKGHKRGIWSVEFSPVDQCVITASGDKTIKIWAISDGSCLKTFEGHTSSVLRASFLSRGTQFVSCGADGLVKLWTVKTNECIATYDQHEDKVWALAVGKKTEMLATGGGDAVINLWYDSTASDKEEAFRREEEGVLKGQELENAIVDADYTKAIRLAFDLRRPHKLFELFSELCRKRGAENQIQRALDALNKEEFRLLLEYLREWNTKPKLCHVAQFVLFRVFNILAPTEIIEIKGIAELLEGLLPYSQRHFSRVDRLVRSAFLLDYTLTGMSVIEPETDTRELKENSSFQSTVKDGEEVLLADDADKEQKQVPKEAKLKTVMKKRKSDKHKDKTPKRVKGVAYTSIAATS</sequence>